<dbReference type="SUPFAM" id="SSF52540">
    <property type="entry name" value="P-loop containing nucleoside triphosphate hydrolases"/>
    <property type="match status" value="1"/>
</dbReference>
<protein>
    <submittedName>
        <fullName evidence="3">DnaA inactivator Hda (Shorter homolog of DnaA)</fullName>
    </submittedName>
</protein>
<accession>A0A3B0ZF45</accession>
<dbReference type="InterPro" id="IPR027417">
    <property type="entry name" value="P-loop_NTPase"/>
</dbReference>
<dbReference type="InterPro" id="IPR013317">
    <property type="entry name" value="DnaA_dom"/>
</dbReference>
<gene>
    <name evidence="3" type="ORF">MNBD_GAMMA23-881</name>
</gene>
<dbReference type="PANTHER" id="PTHR30050">
    <property type="entry name" value="CHROMOSOMAL REPLICATION INITIATOR PROTEIN DNAA"/>
    <property type="match status" value="1"/>
</dbReference>
<evidence type="ECO:0000259" key="2">
    <source>
        <dbReference type="Pfam" id="PF22688"/>
    </source>
</evidence>
<dbReference type="GO" id="GO:0006270">
    <property type="term" value="P:DNA replication initiation"/>
    <property type="evidence" value="ECO:0007669"/>
    <property type="project" value="TreeGrafter"/>
</dbReference>
<dbReference type="NCBIfam" id="TIGR03420">
    <property type="entry name" value="DnaA_homol_Hda"/>
    <property type="match status" value="1"/>
</dbReference>
<dbReference type="Gene3D" id="3.40.50.300">
    <property type="entry name" value="P-loop containing nucleotide triphosphate hydrolases"/>
    <property type="match status" value="1"/>
</dbReference>
<dbReference type="Pfam" id="PF00308">
    <property type="entry name" value="Bac_DnaA"/>
    <property type="match status" value="1"/>
</dbReference>
<dbReference type="InterPro" id="IPR017788">
    <property type="entry name" value="Hda"/>
</dbReference>
<dbReference type="Pfam" id="PF22688">
    <property type="entry name" value="Hda_lid"/>
    <property type="match status" value="1"/>
</dbReference>
<dbReference type="PANTHER" id="PTHR30050:SF5">
    <property type="entry name" value="DNAA REGULATORY INACTIVATOR HDA"/>
    <property type="match status" value="1"/>
</dbReference>
<feature type="domain" description="Hda lid" evidence="2">
    <location>
        <begin position="161"/>
        <end position="225"/>
    </location>
</feature>
<feature type="domain" description="Chromosomal replication initiator protein DnaA ATPAse" evidence="1">
    <location>
        <begin position="16"/>
        <end position="151"/>
    </location>
</feature>
<reference evidence="3" key="1">
    <citation type="submission" date="2018-06" db="EMBL/GenBank/DDBJ databases">
        <authorList>
            <person name="Zhirakovskaya E."/>
        </authorList>
    </citation>
    <scope>NUCLEOTIDE SEQUENCE</scope>
</reference>
<proteinExistence type="predicted"/>
<dbReference type="InterPro" id="IPR055199">
    <property type="entry name" value="Hda_lid"/>
</dbReference>
<evidence type="ECO:0000313" key="3">
    <source>
        <dbReference type="EMBL" id="VAW92068.1"/>
    </source>
</evidence>
<organism evidence="3">
    <name type="scientific">hydrothermal vent metagenome</name>
    <dbReference type="NCBI Taxonomy" id="652676"/>
    <lineage>
        <taxon>unclassified sequences</taxon>
        <taxon>metagenomes</taxon>
        <taxon>ecological metagenomes</taxon>
    </lineage>
</organism>
<sequence length="225" mass="25564">MNAPQQMPLSIQLMDNARFDNYVTGQNETAVYSIKNTMEQYVFLWGGSGCGKTHLLQALCYAYSKTNMKTVYLPLDNMALSPDAFENLESMDLVCLDNIEFTAGNPIWEEALFNLYNRLRDADTRLVVAAEKSPTGLDFKLADLASRMCWGPVYHLKALKDDEKKIALQHRAKNRGLVLDDNVVDYLLNRASRDMQSLFELLDKLDNASLVAKRKLTVPFVRELL</sequence>
<dbReference type="EMBL" id="UOFT01000022">
    <property type="protein sequence ID" value="VAW92068.1"/>
    <property type="molecule type" value="Genomic_DNA"/>
</dbReference>
<name>A0A3B0ZF45_9ZZZZ</name>
<dbReference type="AlphaFoldDB" id="A0A3B0ZF45"/>
<dbReference type="Gene3D" id="1.10.8.60">
    <property type="match status" value="1"/>
</dbReference>
<dbReference type="GO" id="GO:0032297">
    <property type="term" value="P:negative regulation of DNA-templated DNA replication initiation"/>
    <property type="evidence" value="ECO:0007669"/>
    <property type="project" value="InterPro"/>
</dbReference>
<evidence type="ECO:0000259" key="1">
    <source>
        <dbReference type="Pfam" id="PF00308"/>
    </source>
</evidence>